<gene>
    <name evidence="2" type="ORF">BTO16_11610</name>
</gene>
<comment type="caution">
    <text evidence="2">The sequence shown here is derived from an EMBL/GenBank/DDBJ whole genome shotgun (WGS) entry which is preliminary data.</text>
</comment>
<evidence type="ECO:0000313" key="2">
    <source>
        <dbReference type="EMBL" id="PQJ76544.1"/>
    </source>
</evidence>
<keyword evidence="1" id="KW-0812">Transmembrane</keyword>
<sequence>MKIIKYILSIFFLLGGFGFLAKSQILSGICLVILGIILFPMFTDKLKESINLWSKKGFRYGSYILLFILALFLSKEIEGISPSKTKESAEVSNYKPYLAKVNKNVNLLTDDRKESRQNIIDKLEETNTYKILVKNKEVSADYIPLITAINNGLRHIYKENNEELFAIDQTLDDSVKNSTLGADKLSFVIKAIVLSTPNKGGYTKELVEVFEQYRKKFNLYGLPSVSYSMNENSKTNIDAPYNMTSIFYHIEPNNNNLNAIYEANSKGAGRWFDYSKGQDYVYEHLATKKGYLSHAKRVNPNSPYILKVDYEVSAKKLFRDYQDNEIAADEIYKGKKLAVTGLIDDIGNDVLDDSYINLKTGYIMGSVQCYLDKKIVAKLKKGQKVVVIGRCNGLFGNVGLKDCSLFE</sequence>
<dbReference type="RefSeq" id="WP_105021854.1">
    <property type="nucleotide sequence ID" value="NZ_MSCM01000002.1"/>
</dbReference>
<reference evidence="2 3" key="1">
    <citation type="submission" date="2016-12" db="EMBL/GenBank/DDBJ databases">
        <title>Trade-off between light-utilization and light-protection in marine flavobacteria.</title>
        <authorList>
            <person name="Kumagai Y."/>
            <person name="Yoshizawa S."/>
            <person name="Kogure K."/>
            <person name="Iwasaki W."/>
        </authorList>
    </citation>
    <scope>NUCLEOTIDE SEQUENCE [LARGE SCALE GENOMIC DNA]</scope>
    <source>
        <strain evidence="2 3">ATCC 43844</strain>
    </source>
</reference>
<dbReference type="EMBL" id="MSCM01000002">
    <property type="protein sequence ID" value="PQJ76544.1"/>
    <property type="molecule type" value="Genomic_DNA"/>
</dbReference>
<name>A0A2S7WG19_9FLAO</name>
<feature type="transmembrane region" description="Helical" evidence="1">
    <location>
        <begin position="6"/>
        <end position="39"/>
    </location>
</feature>
<keyword evidence="3" id="KW-1185">Reference proteome</keyword>
<keyword evidence="1" id="KW-1133">Transmembrane helix</keyword>
<organism evidence="2 3">
    <name type="scientific">Polaribacter glomeratus</name>
    <dbReference type="NCBI Taxonomy" id="102"/>
    <lineage>
        <taxon>Bacteria</taxon>
        <taxon>Pseudomonadati</taxon>
        <taxon>Bacteroidota</taxon>
        <taxon>Flavobacteriia</taxon>
        <taxon>Flavobacteriales</taxon>
        <taxon>Flavobacteriaceae</taxon>
    </lineage>
</organism>
<keyword evidence="1" id="KW-0472">Membrane</keyword>
<evidence type="ECO:0000313" key="3">
    <source>
        <dbReference type="Proteomes" id="UP000239068"/>
    </source>
</evidence>
<dbReference type="Proteomes" id="UP000239068">
    <property type="component" value="Unassembled WGS sequence"/>
</dbReference>
<proteinExistence type="predicted"/>
<dbReference type="Pfam" id="PF12869">
    <property type="entry name" value="tRNA_anti-like"/>
    <property type="match status" value="1"/>
</dbReference>
<evidence type="ECO:0000256" key="1">
    <source>
        <dbReference type="SAM" id="Phobius"/>
    </source>
</evidence>
<dbReference type="InterPro" id="IPR024422">
    <property type="entry name" value="Protein_unknown_function_OB"/>
</dbReference>
<dbReference type="AlphaFoldDB" id="A0A2S7WG19"/>
<dbReference type="OrthoDB" id="1446901at2"/>
<accession>A0A2S7WG19</accession>
<protein>
    <submittedName>
        <fullName evidence="2">Uncharacterized protein</fullName>
    </submittedName>
</protein>